<comment type="similarity">
    <text evidence="1 5">Belongs to the CoaE family.</text>
</comment>
<evidence type="ECO:0000256" key="4">
    <source>
        <dbReference type="ARBA" id="ARBA00022993"/>
    </source>
</evidence>
<dbReference type="GO" id="GO:0005737">
    <property type="term" value="C:cytoplasm"/>
    <property type="evidence" value="ECO:0007669"/>
    <property type="project" value="UniProtKB-SubCell"/>
</dbReference>
<dbReference type="Gene3D" id="3.40.50.300">
    <property type="entry name" value="P-loop containing nucleotide triphosphate hydrolases"/>
    <property type="match status" value="1"/>
</dbReference>
<keyword evidence="5" id="KW-0808">Transferase</keyword>
<organism evidence="7 8">
    <name type="scientific">Dokdonella immobilis</name>
    <dbReference type="NCBI Taxonomy" id="578942"/>
    <lineage>
        <taxon>Bacteria</taxon>
        <taxon>Pseudomonadati</taxon>
        <taxon>Pseudomonadota</taxon>
        <taxon>Gammaproteobacteria</taxon>
        <taxon>Lysobacterales</taxon>
        <taxon>Rhodanobacteraceae</taxon>
        <taxon>Dokdonella</taxon>
    </lineage>
</organism>
<keyword evidence="2 5" id="KW-0547">Nucleotide-binding</keyword>
<dbReference type="AlphaFoldDB" id="A0A1I4WVV0"/>
<dbReference type="InterPro" id="IPR027417">
    <property type="entry name" value="P-loop_NTPase"/>
</dbReference>
<name>A0A1I4WVV0_9GAMM</name>
<evidence type="ECO:0000256" key="3">
    <source>
        <dbReference type="ARBA" id="ARBA00022840"/>
    </source>
</evidence>
<evidence type="ECO:0000256" key="2">
    <source>
        <dbReference type="ARBA" id="ARBA00022741"/>
    </source>
</evidence>
<gene>
    <name evidence="5" type="primary">coaE</name>
    <name evidence="7" type="ORF">SAMN05216289_10693</name>
</gene>
<dbReference type="Proteomes" id="UP000198575">
    <property type="component" value="Unassembled WGS sequence"/>
</dbReference>
<keyword evidence="4 5" id="KW-0173">Coenzyme A biosynthesis</keyword>
<dbReference type="SUPFAM" id="SSF52540">
    <property type="entry name" value="P-loop containing nucleoside triphosphate hydrolases"/>
    <property type="match status" value="1"/>
</dbReference>
<dbReference type="OrthoDB" id="9812943at2"/>
<dbReference type="HAMAP" id="MF_00376">
    <property type="entry name" value="Dephospho_CoA_kinase"/>
    <property type="match status" value="1"/>
</dbReference>
<comment type="function">
    <text evidence="5">Catalyzes the phosphorylation of the 3'-hydroxyl group of dephosphocoenzyme A to form coenzyme A.</text>
</comment>
<evidence type="ECO:0000256" key="1">
    <source>
        <dbReference type="ARBA" id="ARBA00009018"/>
    </source>
</evidence>
<dbReference type="Pfam" id="PF01121">
    <property type="entry name" value="CoaE"/>
    <property type="match status" value="1"/>
</dbReference>
<dbReference type="NCBIfam" id="TIGR00152">
    <property type="entry name" value="dephospho-CoA kinase"/>
    <property type="match status" value="1"/>
</dbReference>
<keyword evidence="5 7" id="KW-0418">Kinase</keyword>
<dbReference type="RefSeq" id="WP_092406198.1">
    <property type="nucleotide sequence ID" value="NZ_FOVF01000006.1"/>
</dbReference>
<dbReference type="GO" id="GO:0004140">
    <property type="term" value="F:dephospho-CoA kinase activity"/>
    <property type="evidence" value="ECO:0007669"/>
    <property type="project" value="UniProtKB-UniRule"/>
</dbReference>
<evidence type="ECO:0000256" key="6">
    <source>
        <dbReference type="NCBIfam" id="TIGR00152"/>
    </source>
</evidence>
<dbReference type="UniPathway" id="UPA00241">
    <property type="reaction ID" value="UER00356"/>
</dbReference>
<dbReference type="PANTHER" id="PTHR10695">
    <property type="entry name" value="DEPHOSPHO-COA KINASE-RELATED"/>
    <property type="match status" value="1"/>
</dbReference>
<comment type="catalytic activity">
    <reaction evidence="5">
        <text>3'-dephospho-CoA + ATP = ADP + CoA + H(+)</text>
        <dbReference type="Rhea" id="RHEA:18245"/>
        <dbReference type="ChEBI" id="CHEBI:15378"/>
        <dbReference type="ChEBI" id="CHEBI:30616"/>
        <dbReference type="ChEBI" id="CHEBI:57287"/>
        <dbReference type="ChEBI" id="CHEBI:57328"/>
        <dbReference type="ChEBI" id="CHEBI:456216"/>
        <dbReference type="EC" id="2.7.1.24"/>
    </reaction>
</comment>
<comment type="subcellular location">
    <subcellularLocation>
        <location evidence="5">Cytoplasm</location>
    </subcellularLocation>
</comment>
<sequence length="197" mass="21477">MFTVALTGGIASGKSTVERRFALRGVGIIDADVIAHEVVAPGTPGLAEIVEAFGEGVLAADGSLDRKAMRKRVFADAEARRRLERIVHPRVRHAMQEALSNMRGTYCLVVVPLFVETGEYGWVDRVLVVDVDRSTQIARLLKRDGITPELAEAMLDAQATREQRLAVADDVIDNTSDLEALDAAVDALHERYLVLAD</sequence>
<proteinExistence type="inferred from homology"/>
<dbReference type="EC" id="2.7.1.24" evidence="5 6"/>
<protein>
    <recommendedName>
        <fullName evidence="5 6">Dephospho-CoA kinase</fullName>
        <ecNumber evidence="5 6">2.7.1.24</ecNumber>
    </recommendedName>
    <alternativeName>
        <fullName evidence="5">Dephosphocoenzyme A kinase</fullName>
    </alternativeName>
</protein>
<comment type="pathway">
    <text evidence="5">Cofactor biosynthesis; coenzyme A biosynthesis; CoA from (R)-pantothenate: step 5/5.</text>
</comment>
<reference evidence="7 8" key="1">
    <citation type="submission" date="2016-10" db="EMBL/GenBank/DDBJ databases">
        <authorList>
            <person name="de Groot N.N."/>
        </authorList>
    </citation>
    <scope>NUCLEOTIDE SEQUENCE [LARGE SCALE GENOMIC DNA]</scope>
    <source>
        <strain evidence="7 8">CGMCC 1.7659</strain>
    </source>
</reference>
<dbReference type="GO" id="GO:0005524">
    <property type="term" value="F:ATP binding"/>
    <property type="evidence" value="ECO:0007669"/>
    <property type="project" value="UniProtKB-UniRule"/>
</dbReference>
<dbReference type="STRING" id="578942.SAMN05216289_10693"/>
<evidence type="ECO:0000313" key="7">
    <source>
        <dbReference type="EMBL" id="SFN17522.1"/>
    </source>
</evidence>
<dbReference type="PANTHER" id="PTHR10695:SF46">
    <property type="entry name" value="BIFUNCTIONAL COENZYME A SYNTHASE-RELATED"/>
    <property type="match status" value="1"/>
</dbReference>
<dbReference type="EMBL" id="FOVF01000006">
    <property type="protein sequence ID" value="SFN17522.1"/>
    <property type="molecule type" value="Genomic_DNA"/>
</dbReference>
<feature type="binding site" evidence="5">
    <location>
        <begin position="11"/>
        <end position="16"/>
    </location>
    <ligand>
        <name>ATP</name>
        <dbReference type="ChEBI" id="CHEBI:30616"/>
    </ligand>
</feature>
<keyword evidence="3 5" id="KW-0067">ATP-binding</keyword>
<keyword evidence="5" id="KW-0963">Cytoplasm</keyword>
<dbReference type="GO" id="GO:0015937">
    <property type="term" value="P:coenzyme A biosynthetic process"/>
    <property type="evidence" value="ECO:0007669"/>
    <property type="project" value="UniProtKB-UniRule"/>
</dbReference>
<evidence type="ECO:0000313" key="8">
    <source>
        <dbReference type="Proteomes" id="UP000198575"/>
    </source>
</evidence>
<keyword evidence="8" id="KW-1185">Reference proteome</keyword>
<dbReference type="InterPro" id="IPR001977">
    <property type="entry name" value="Depp_CoAkinase"/>
</dbReference>
<dbReference type="CDD" id="cd02022">
    <property type="entry name" value="DPCK"/>
    <property type="match status" value="1"/>
</dbReference>
<evidence type="ECO:0000256" key="5">
    <source>
        <dbReference type="HAMAP-Rule" id="MF_00376"/>
    </source>
</evidence>
<accession>A0A1I4WVV0</accession>
<dbReference type="PROSITE" id="PS51219">
    <property type="entry name" value="DPCK"/>
    <property type="match status" value="1"/>
</dbReference>